<comment type="caution">
    <text evidence="6">The sequence shown here is derived from an EMBL/GenBank/DDBJ whole genome shotgun (WGS) entry which is preliminary data.</text>
</comment>
<gene>
    <name evidence="6" type="ORF">B0T14DRAFT_571954</name>
</gene>
<reference evidence="6" key="1">
    <citation type="submission" date="2023-06" db="EMBL/GenBank/DDBJ databases">
        <title>Genome-scale phylogeny and comparative genomics of the fungal order Sordariales.</title>
        <authorList>
            <consortium name="Lawrence Berkeley National Laboratory"/>
            <person name="Hensen N."/>
            <person name="Bonometti L."/>
            <person name="Westerberg I."/>
            <person name="Brannstrom I.O."/>
            <person name="Guillou S."/>
            <person name="Cros-Aarteil S."/>
            <person name="Calhoun S."/>
            <person name="Haridas S."/>
            <person name="Kuo A."/>
            <person name="Mondo S."/>
            <person name="Pangilinan J."/>
            <person name="Riley R."/>
            <person name="Labutti K."/>
            <person name="Andreopoulos B."/>
            <person name="Lipzen A."/>
            <person name="Chen C."/>
            <person name="Yanf M."/>
            <person name="Daum C."/>
            <person name="Ng V."/>
            <person name="Clum A."/>
            <person name="Steindorff A."/>
            <person name="Ohm R."/>
            <person name="Martin F."/>
            <person name="Silar P."/>
            <person name="Natvig D."/>
            <person name="Lalanne C."/>
            <person name="Gautier V."/>
            <person name="Ament-Velasquez S.L."/>
            <person name="Kruys A."/>
            <person name="Hutchinson M.I."/>
            <person name="Powell A.J."/>
            <person name="Barry K."/>
            <person name="Miller A.N."/>
            <person name="Grigoriev I.V."/>
            <person name="Debuchy R."/>
            <person name="Gladieux P."/>
            <person name="Thoren M.H."/>
            <person name="Johannesson H."/>
        </authorList>
    </citation>
    <scope>NUCLEOTIDE SEQUENCE</scope>
    <source>
        <strain evidence="6">CBS 606.72</strain>
    </source>
</reference>
<protein>
    <submittedName>
        <fullName evidence="6">Uncharacterized protein</fullName>
    </submittedName>
</protein>
<dbReference type="Gene3D" id="1.20.58.340">
    <property type="entry name" value="Magnesium transport protein CorA, transmembrane region"/>
    <property type="match status" value="1"/>
</dbReference>
<keyword evidence="7" id="KW-1185">Reference proteome</keyword>
<feature type="transmembrane region" description="Helical" evidence="5">
    <location>
        <begin position="394"/>
        <end position="414"/>
    </location>
</feature>
<keyword evidence="3 5" id="KW-1133">Transmembrane helix</keyword>
<dbReference type="GO" id="GO:0016020">
    <property type="term" value="C:membrane"/>
    <property type="evidence" value="ECO:0007669"/>
    <property type="project" value="UniProtKB-SubCell"/>
</dbReference>
<evidence type="ECO:0000256" key="1">
    <source>
        <dbReference type="ARBA" id="ARBA00004141"/>
    </source>
</evidence>
<sequence>MASSWPLRPLPAQVSATVPRILAAWTFTVWELSSFYPEGQSLEVNFASLPTFMANRDFKLRIIFAPPDAFEDTQAEEVLYQLYAMLSVPDEFKAERKQSVSHSFGSKTLPTETCLWFHFLCKNIDIKSDQKGKVWLRQNKTYGNKPNAAEDYAYVKSGFVINGSLEPGSGGSSPGSTTLVCFGATPNVRSRLDKFTDSADKELACTQPYLFFAPILSGLHADLDDMAWNLNEIFANDEAKLLTGAYEITKLTASDSNIFASLHYLAKYCFVLLETATSLQLVTETIISQLTSPSTPNNTALVESLQHTLTLIQSTHLRLTTLRQRIKNAITLAFNLNADKDTKIMMDDSHAMRVIAFMTAFLLPATAIASILGSNMFDSSDDEGTWTVRVNAAFWMWCVVALPITAGLVFWLVVRFRLAAGRKGRGGRRGEA</sequence>
<name>A0AA39U5E3_9PEZI</name>
<dbReference type="Proteomes" id="UP001175000">
    <property type="component" value="Unassembled WGS sequence"/>
</dbReference>
<dbReference type="InterPro" id="IPR045863">
    <property type="entry name" value="CorA_TM1_TM2"/>
</dbReference>
<dbReference type="EMBL" id="JAULSU010000007">
    <property type="protein sequence ID" value="KAK0612125.1"/>
    <property type="molecule type" value="Genomic_DNA"/>
</dbReference>
<evidence type="ECO:0000313" key="6">
    <source>
        <dbReference type="EMBL" id="KAK0612125.1"/>
    </source>
</evidence>
<evidence type="ECO:0000313" key="7">
    <source>
        <dbReference type="Proteomes" id="UP001175000"/>
    </source>
</evidence>
<proteinExistence type="predicted"/>
<feature type="transmembrane region" description="Helical" evidence="5">
    <location>
        <begin position="354"/>
        <end position="374"/>
    </location>
</feature>
<dbReference type="AlphaFoldDB" id="A0AA39U5E3"/>
<evidence type="ECO:0000256" key="2">
    <source>
        <dbReference type="ARBA" id="ARBA00022692"/>
    </source>
</evidence>
<dbReference type="SUPFAM" id="SSF144083">
    <property type="entry name" value="Magnesium transport protein CorA, transmembrane region"/>
    <property type="match status" value="1"/>
</dbReference>
<organism evidence="6 7">
    <name type="scientific">Immersiella caudata</name>
    <dbReference type="NCBI Taxonomy" id="314043"/>
    <lineage>
        <taxon>Eukaryota</taxon>
        <taxon>Fungi</taxon>
        <taxon>Dikarya</taxon>
        <taxon>Ascomycota</taxon>
        <taxon>Pezizomycotina</taxon>
        <taxon>Sordariomycetes</taxon>
        <taxon>Sordariomycetidae</taxon>
        <taxon>Sordariales</taxon>
        <taxon>Lasiosphaeriaceae</taxon>
        <taxon>Immersiella</taxon>
    </lineage>
</organism>
<keyword evidence="4 5" id="KW-0472">Membrane</keyword>
<evidence type="ECO:0000256" key="5">
    <source>
        <dbReference type="SAM" id="Phobius"/>
    </source>
</evidence>
<evidence type="ECO:0000256" key="3">
    <source>
        <dbReference type="ARBA" id="ARBA00022989"/>
    </source>
</evidence>
<comment type="subcellular location">
    <subcellularLocation>
        <location evidence="1">Membrane</location>
        <topology evidence="1">Multi-pass membrane protein</topology>
    </subcellularLocation>
</comment>
<evidence type="ECO:0000256" key="4">
    <source>
        <dbReference type="ARBA" id="ARBA00023136"/>
    </source>
</evidence>
<accession>A0AA39U5E3</accession>
<keyword evidence="2 5" id="KW-0812">Transmembrane</keyword>